<feature type="domain" description="7,8-dihydro-6-hydroxymethylpterin-pyrophosphokinase" evidence="8">
    <location>
        <begin position="5"/>
        <end position="129"/>
    </location>
</feature>
<organism evidence="9 10">
    <name type="scientific">Saccharobesus litoralis</name>
    <dbReference type="NCBI Taxonomy" id="2172099"/>
    <lineage>
        <taxon>Bacteria</taxon>
        <taxon>Pseudomonadati</taxon>
        <taxon>Pseudomonadota</taxon>
        <taxon>Gammaproteobacteria</taxon>
        <taxon>Alteromonadales</taxon>
        <taxon>Alteromonadaceae</taxon>
        <taxon>Saccharobesus</taxon>
    </lineage>
</organism>
<dbReference type="AlphaFoldDB" id="A0A2S0VRM9"/>
<evidence type="ECO:0000256" key="6">
    <source>
        <dbReference type="ARBA" id="ARBA00022840"/>
    </source>
</evidence>
<keyword evidence="5 9" id="KW-0418">Kinase</keyword>
<dbReference type="EC" id="2.7.6.3" evidence="2"/>
<accession>A0A2S0VRM9</accession>
<protein>
    <recommendedName>
        <fullName evidence="2">2-amino-4-hydroxy-6-hydroxymethyldihydropteridine diphosphokinase</fullName>
        <ecNumber evidence="2">2.7.6.3</ecNumber>
    </recommendedName>
</protein>
<keyword evidence="6" id="KW-0067">ATP-binding</keyword>
<dbReference type="GO" id="GO:0005524">
    <property type="term" value="F:ATP binding"/>
    <property type="evidence" value="ECO:0007669"/>
    <property type="project" value="UniProtKB-KW"/>
</dbReference>
<evidence type="ECO:0000256" key="1">
    <source>
        <dbReference type="ARBA" id="ARBA00005051"/>
    </source>
</evidence>
<keyword evidence="10" id="KW-1185">Reference proteome</keyword>
<proteinExistence type="predicted"/>
<keyword evidence="7" id="KW-0289">Folate biosynthesis</keyword>
<dbReference type="RefSeq" id="WP_108602937.1">
    <property type="nucleotide sequence ID" value="NZ_CP026604.1"/>
</dbReference>
<dbReference type="GO" id="GO:0016301">
    <property type="term" value="F:kinase activity"/>
    <property type="evidence" value="ECO:0007669"/>
    <property type="project" value="UniProtKB-KW"/>
</dbReference>
<keyword evidence="4" id="KW-0547">Nucleotide-binding</keyword>
<dbReference type="PANTHER" id="PTHR43071">
    <property type="entry name" value="2-AMINO-4-HYDROXY-6-HYDROXYMETHYLDIHYDROPTERIDINE PYROPHOSPHOKINASE"/>
    <property type="match status" value="1"/>
</dbReference>
<dbReference type="InterPro" id="IPR000550">
    <property type="entry name" value="Hppk"/>
</dbReference>
<dbReference type="Proteomes" id="UP000244441">
    <property type="component" value="Chromosome"/>
</dbReference>
<dbReference type="CDD" id="cd00483">
    <property type="entry name" value="HPPK"/>
    <property type="match status" value="1"/>
</dbReference>
<gene>
    <name evidence="9" type="primary">folK</name>
    <name evidence="9" type="ORF">C2869_10740</name>
</gene>
<dbReference type="Gene3D" id="3.30.70.560">
    <property type="entry name" value="7,8-Dihydro-6-hydroxymethylpterin-pyrophosphokinase HPPK"/>
    <property type="match status" value="1"/>
</dbReference>
<reference evidence="9 10" key="1">
    <citation type="submission" date="2018-01" db="EMBL/GenBank/DDBJ databases">
        <title>Genome sequence of a Cantenovulum-like bacteria.</title>
        <authorList>
            <person name="Tan W.R."/>
            <person name="Lau N.-S."/>
            <person name="Go F."/>
            <person name="Amirul A.-A.A."/>
        </authorList>
    </citation>
    <scope>NUCLEOTIDE SEQUENCE [LARGE SCALE GENOMIC DNA]</scope>
    <source>
        <strain evidence="9 10">CCB-QB4</strain>
    </source>
</reference>
<evidence type="ECO:0000256" key="5">
    <source>
        <dbReference type="ARBA" id="ARBA00022777"/>
    </source>
</evidence>
<comment type="pathway">
    <text evidence="1">Cofactor biosynthesis; tetrahydrofolate biosynthesis; 2-amino-4-hydroxy-6-hydroxymethyl-7,8-dihydropteridine diphosphate from 7,8-dihydroneopterin triphosphate: step 4/4.</text>
</comment>
<sequence>MALIFISIGSNVEREQHILNGVNALKLAFENVVLSPVFESEAVGFNGDPFLNLAASAQTDKSIAEVVALLKQIEDSNGRVRKCEKFSSRTLDLDLLTYDQLVVSEPVVLPRDEITKNAFVLWPLAELAPTEIHPTVLKTYQQMWNEYDKTQQKLHIVPFNF</sequence>
<dbReference type="GO" id="GO:0046654">
    <property type="term" value="P:tetrahydrofolate biosynthetic process"/>
    <property type="evidence" value="ECO:0007669"/>
    <property type="project" value="UniProtKB-UniPathway"/>
</dbReference>
<dbReference type="PANTHER" id="PTHR43071:SF2">
    <property type="entry name" value="2-AMINO-4-HYDROXY-6-HYDROXYMETHYLDIHYDROPTERIDINE PYROPHOSPHOKINASE"/>
    <property type="match status" value="1"/>
</dbReference>
<dbReference type="GO" id="GO:0003848">
    <property type="term" value="F:2-amino-4-hydroxy-6-hydroxymethyldihydropteridine diphosphokinase activity"/>
    <property type="evidence" value="ECO:0007669"/>
    <property type="project" value="UniProtKB-EC"/>
</dbReference>
<dbReference type="InterPro" id="IPR035907">
    <property type="entry name" value="Hppk_sf"/>
</dbReference>
<dbReference type="EMBL" id="CP026604">
    <property type="protein sequence ID" value="AWB66881.1"/>
    <property type="molecule type" value="Genomic_DNA"/>
</dbReference>
<dbReference type="KEGG" id="cate:C2869_10740"/>
<evidence type="ECO:0000256" key="7">
    <source>
        <dbReference type="ARBA" id="ARBA00022909"/>
    </source>
</evidence>
<evidence type="ECO:0000256" key="3">
    <source>
        <dbReference type="ARBA" id="ARBA00022679"/>
    </source>
</evidence>
<keyword evidence="3" id="KW-0808">Transferase</keyword>
<evidence type="ECO:0000256" key="2">
    <source>
        <dbReference type="ARBA" id="ARBA00013253"/>
    </source>
</evidence>
<dbReference type="NCBIfam" id="TIGR01498">
    <property type="entry name" value="folK"/>
    <property type="match status" value="1"/>
</dbReference>
<dbReference type="SUPFAM" id="SSF55083">
    <property type="entry name" value="6-hydroxymethyl-7,8-dihydropterin pyrophosphokinase, HPPK"/>
    <property type="match status" value="1"/>
</dbReference>
<dbReference type="Pfam" id="PF01288">
    <property type="entry name" value="HPPK"/>
    <property type="match status" value="1"/>
</dbReference>
<evidence type="ECO:0000313" key="10">
    <source>
        <dbReference type="Proteomes" id="UP000244441"/>
    </source>
</evidence>
<evidence type="ECO:0000259" key="8">
    <source>
        <dbReference type="Pfam" id="PF01288"/>
    </source>
</evidence>
<dbReference type="GO" id="GO:0046656">
    <property type="term" value="P:folic acid biosynthetic process"/>
    <property type="evidence" value="ECO:0007669"/>
    <property type="project" value="UniProtKB-KW"/>
</dbReference>
<name>A0A2S0VRM9_9ALTE</name>
<evidence type="ECO:0000313" key="9">
    <source>
        <dbReference type="EMBL" id="AWB66881.1"/>
    </source>
</evidence>
<dbReference type="OrthoDB" id="9790168at2"/>
<dbReference type="UniPathway" id="UPA00077">
    <property type="reaction ID" value="UER00155"/>
</dbReference>
<evidence type="ECO:0000256" key="4">
    <source>
        <dbReference type="ARBA" id="ARBA00022741"/>
    </source>
</evidence>